<evidence type="ECO:0000313" key="3">
    <source>
        <dbReference type="EMBL" id="AJC74836.1"/>
    </source>
</evidence>
<dbReference type="PRINTS" id="PR00173">
    <property type="entry name" value="EDTRNSPORT"/>
</dbReference>
<feature type="transmembrane region" description="Helical" evidence="1">
    <location>
        <begin position="67"/>
        <end position="86"/>
    </location>
</feature>
<accession>A0A0X1KUF7</accession>
<protein>
    <recommendedName>
        <fullName evidence="2">DUF1468 domain-containing protein</fullName>
    </recommendedName>
</protein>
<proteinExistence type="predicted"/>
<gene>
    <name evidence="3" type="ORF">AJ81_07595</name>
</gene>
<dbReference type="KEGG" id="phy:AJ81_07595"/>
<dbReference type="EMBL" id="CP007141">
    <property type="protein sequence ID" value="AJC74836.1"/>
    <property type="molecule type" value="Genomic_DNA"/>
</dbReference>
<keyword evidence="1" id="KW-0472">Membrane</keyword>
<dbReference type="OrthoDB" id="49214at2"/>
<evidence type="ECO:0000313" key="4">
    <source>
        <dbReference type="Proteomes" id="UP000077469"/>
    </source>
</evidence>
<keyword evidence="4" id="KW-1185">Reference proteome</keyword>
<dbReference type="InterPro" id="IPR009936">
    <property type="entry name" value="DUF1468"/>
</dbReference>
<sequence>MIAEILTPIVILILSVVLFGQTTQYNYLSAVFPRFVLGLLVILSVILLIRALVLFKKRGPSAARSISLKDFFYIFLVAILSFLWVYMMDWVLGFLLGSIVFGIVIFAILAGRSLKVKHFVLYSLGYCAIVFIFWYALGRLLHVPLPRGLFF</sequence>
<organism evidence="3 4">
    <name type="scientific">Pseudothermotoga hypogea DSM 11164 = NBRC 106472</name>
    <dbReference type="NCBI Taxonomy" id="1123384"/>
    <lineage>
        <taxon>Bacteria</taxon>
        <taxon>Thermotogati</taxon>
        <taxon>Thermotogota</taxon>
        <taxon>Thermotogae</taxon>
        <taxon>Thermotogales</taxon>
        <taxon>Thermotogaceae</taxon>
        <taxon>Pseudothermotoga</taxon>
    </lineage>
</organism>
<feature type="transmembrane region" description="Helical" evidence="1">
    <location>
        <begin position="119"/>
        <end position="137"/>
    </location>
</feature>
<dbReference type="AlphaFoldDB" id="A0A0X1KUF7"/>
<feature type="transmembrane region" description="Helical" evidence="1">
    <location>
        <begin position="36"/>
        <end position="55"/>
    </location>
</feature>
<keyword evidence="1" id="KW-1133">Transmembrane helix</keyword>
<feature type="transmembrane region" description="Helical" evidence="1">
    <location>
        <begin position="92"/>
        <end position="110"/>
    </location>
</feature>
<keyword evidence="1" id="KW-0812">Transmembrane</keyword>
<feature type="domain" description="DUF1468" evidence="2">
    <location>
        <begin position="8"/>
        <end position="146"/>
    </location>
</feature>
<dbReference type="STRING" id="1123384.AJ81_07595"/>
<dbReference type="PaxDb" id="1123384-AJ81_07595"/>
<evidence type="ECO:0000259" key="2">
    <source>
        <dbReference type="Pfam" id="PF07331"/>
    </source>
</evidence>
<dbReference type="Pfam" id="PF07331">
    <property type="entry name" value="TctB"/>
    <property type="match status" value="1"/>
</dbReference>
<dbReference type="Proteomes" id="UP000077469">
    <property type="component" value="Chromosome"/>
</dbReference>
<dbReference type="PATRIC" id="fig|1123384.7.peg.1523"/>
<evidence type="ECO:0000256" key="1">
    <source>
        <dbReference type="SAM" id="Phobius"/>
    </source>
</evidence>
<dbReference type="RefSeq" id="WP_031504213.1">
    <property type="nucleotide sequence ID" value="NC_022795.1"/>
</dbReference>
<name>A0A0X1KUF7_9THEM</name>
<reference evidence="3 4" key="1">
    <citation type="submission" date="2014-01" db="EMBL/GenBank/DDBJ databases">
        <title>Genome sequencing of Thermotog hypogea.</title>
        <authorList>
            <person name="Zhang X."/>
            <person name="Alvare G."/>
            <person name="Fristensky B."/>
            <person name="Chen L."/>
            <person name="Suen T."/>
            <person name="Chen Q."/>
            <person name="Ma K."/>
        </authorList>
    </citation>
    <scope>NUCLEOTIDE SEQUENCE [LARGE SCALE GENOMIC DNA]</scope>
    <source>
        <strain evidence="3 4">DSM 11164</strain>
    </source>
</reference>